<dbReference type="Pfam" id="PF10094">
    <property type="entry name" value="DUF2332"/>
    <property type="match status" value="1"/>
</dbReference>
<comment type="caution">
    <text evidence="1">The sequence shown here is derived from an EMBL/GenBank/DDBJ whole genome shotgun (WGS) entry which is preliminary data.</text>
</comment>
<evidence type="ECO:0000313" key="1">
    <source>
        <dbReference type="EMBL" id="REK71873.1"/>
    </source>
</evidence>
<organism evidence="1 2">
    <name type="scientific">Paenibacillus paeoniae</name>
    <dbReference type="NCBI Taxonomy" id="2292705"/>
    <lineage>
        <taxon>Bacteria</taxon>
        <taxon>Bacillati</taxon>
        <taxon>Bacillota</taxon>
        <taxon>Bacilli</taxon>
        <taxon>Bacillales</taxon>
        <taxon>Paenibacillaceae</taxon>
        <taxon>Paenibacillus</taxon>
    </lineage>
</organism>
<dbReference type="InterPro" id="IPR011200">
    <property type="entry name" value="UCP012608"/>
</dbReference>
<dbReference type="AlphaFoldDB" id="A0A371P7E9"/>
<proteinExistence type="predicted"/>
<accession>A0A371P7E9</accession>
<protein>
    <submittedName>
        <fullName evidence="1">DUF2332 domain-containing protein</fullName>
    </submittedName>
</protein>
<dbReference type="EMBL" id="QUBQ01000004">
    <property type="protein sequence ID" value="REK71873.1"/>
    <property type="molecule type" value="Genomic_DNA"/>
</dbReference>
<name>A0A371P7E9_9BACL</name>
<reference evidence="1 2" key="1">
    <citation type="submission" date="2018-08" db="EMBL/GenBank/DDBJ databases">
        <title>Paenibacillus sp. M4BSY-1, whole genome shotgun sequence.</title>
        <authorList>
            <person name="Tuo L."/>
        </authorList>
    </citation>
    <scope>NUCLEOTIDE SEQUENCE [LARGE SCALE GENOMIC DNA]</scope>
    <source>
        <strain evidence="1 2">M4BSY-1</strain>
    </source>
</reference>
<sequence>MELDVISNDFRRFAKDCKDSSRLYEYLSQRIAQDKELLQLSSQAKEGQPIPNLLFGAVHYLLMQGKSHPLAMYYGSLVAEPGAAEEAFPAFKQFCAQYREEIIPILASKNVQTNEVRRCAYLYPVFCSIYASMQRPLSLIEIGTSAGLQLYWDRYGYSYSSKPGIVFGNPNSELVLVSEMRGKGWPDLSPLSPPVTDRIGIDLHVNDLSDAEDCLWLQALIWPEHAERRTNFDKAASIAKNGGARLVQGNGVKLLSELAEMTDPESVLCVFHTHVANQLSEHDKNELLQTIDQLGGRREVFHIYNNMRDGQLHVDGYRNGVLQEIIVAEIDGHGRWFSR</sequence>
<dbReference type="OrthoDB" id="9789360at2"/>
<gene>
    <name evidence="1" type="ORF">DX130_19385</name>
</gene>
<dbReference type="Proteomes" id="UP000261905">
    <property type="component" value="Unassembled WGS sequence"/>
</dbReference>
<dbReference type="RefSeq" id="WP_116048179.1">
    <property type="nucleotide sequence ID" value="NZ_QUBQ01000004.1"/>
</dbReference>
<keyword evidence="2" id="KW-1185">Reference proteome</keyword>
<evidence type="ECO:0000313" key="2">
    <source>
        <dbReference type="Proteomes" id="UP000261905"/>
    </source>
</evidence>
<dbReference type="PIRSF" id="PIRSF012608">
    <property type="entry name" value="UCP012608"/>
    <property type="match status" value="1"/>
</dbReference>